<dbReference type="GO" id="GO:0006048">
    <property type="term" value="P:UDP-N-acetylglucosamine biosynthetic process"/>
    <property type="evidence" value="ECO:0007669"/>
    <property type="project" value="UniProtKB-UniPathway"/>
</dbReference>
<comment type="subunit">
    <text evidence="18">Homotrimer.</text>
</comment>
<dbReference type="HOGENOM" id="CLU_029499_15_2_4"/>
<accession>E5ALA6</accession>
<feature type="binding site" evidence="18">
    <location>
        <position position="451"/>
    </location>
    <ligand>
        <name>acetyl-CoA</name>
        <dbReference type="ChEBI" id="CHEBI:57288"/>
    </ligand>
</feature>
<evidence type="ECO:0000259" key="20">
    <source>
        <dbReference type="Pfam" id="PF25087"/>
    </source>
</evidence>
<feature type="binding site" evidence="18">
    <location>
        <position position="423"/>
    </location>
    <ligand>
        <name>UDP-N-acetyl-alpha-D-glucosamine</name>
        <dbReference type="ChEBI" id="CHEBI:57705"/>
    </ligand>
</feature>
<dbReference type="AlphaFoldDB" id="E5ALA6"/>
<dbReference type="HAMAP" id="MF_01631">
    <property type="entry name" value="GlmU"/>
    <property type="match status" value="1"/>
</dbReference>
<dbReference type="InterPro" id="IPR056729">
    <property type="entry name" value="GMPPB_C"/>
</dbReference>
<comment type="pathway">
    <text evidence="18">Bacterial outer membrane biogenesis; LPS lipid A biosynthesis.</text>
</comment>
<feature type="binding site" evidence="18">
    <location>
        <begin position="432"/>
        <end position="433"/>
    </location>
    <ligand>
        <name>acetyl-CoA</name>
        <dbReference type="ChEBI" id="CHEBI:57288"/>
    </ligand>
</feature>
<comment type="pathway">
    <text evidence="18">Nucleotide-sugar biosynthesis; UDP-N-acetyl-alpha-D-glucosamine biosynthesis; UDP-N-acetyl-alpha-D-glucosamine from N-acetyl-alpha-D-glucosamine 1-phosphate: step 1/1.</text>
</comment>
<dbReference type="Pfam" id="PF12804">
    <property type="entry name" value="NTP_transf_3"/>
    <property type="match status" value="1"/>
</dbReference>
<feature type="binding site" evidence="18">
    <location>
        <position position="412"/>
    </location>
    <ligand>
        <name>UDP-N-acetyl-alpha-D-glucosamine</name>
        <dbReference type="ChEBI" id="CHEBI:57705"/>
    </ligand>
</feature>
<dbReference type="GO" id="GO:0000287">
    <property type="term" value="F:magnesium ion binding"/>
    <property type="evidence" value="ECO:0007669"/>
    <property type="project" value="UniProtKB-UniRule"/>
</dbReference>
<feature type="domain" description="MobA-like NTP transferase" evidence="19">
    <location>
        <begin position="54"/>
        <end position="182"/>
    </location>
</feature>
<dbReference type="InterPro" id="IPR018357">
    <property type="entry name" value="Hexapep_transf_CS"/>
</dbReference>
<feature type="binding site" evidence="18">
    <location>
        <position position="215"/>
    </location>
    <ligand>
        <name>UDP-N-acetyl-alpha-D-glucosamine</name>
        <dbReference type="ChEBI" id="CHEBI:57705"/>
    </ligand>
</feature>
<comment type="similarity">
    <text evidence="3 18">In the N-terminal section; belongs to the N-acetylglucosamine-1-phosphate uridyltransferase family.</text>
</comment>
<evidence type="ECO:0000259" key="19">
    <source>
        <dbReference type="Pfam" id="PF12804"/>
    </source>
</evidence>
<feature type="binding site" evidence="18">
    <location>
        <position position="200"/>
    </location>
    <ligand>
        <name>UDP-N-acetyl-alpha-D-glucosamine</name>
        <dbReference type="ChEBI" id="CHEBI:57705"/>
    </ligand>
</feature>
<dbReference type="GO" id="GO:0071555">
    <property type="term" value="P:cell wall organization"/>
    <property type="evidence" value="ECO:0007669"/>
    <property type="project" value="UniProtKB-KW"/>
</dbReference>
<feature type="binding site" evidence="18">
    <location>
        <position position="185"/>
    </location>
    <ligand>
        <name>UDP-N-acetyl-alpha-D-glucosamine</name>
        <dbReference type="ChEBI" id="CHEBI:57705"/>
    </ligand>
</feature>
<dbReference type="InterPro" id="IPR038009">
    <property type="entry name" value="GlmU_C_LbH"/>
</dbReference>
<dbReference type="Pfam" id="PF25087">
    <property type="entry name" value="GMPPB_C"/>
    <property type="match status" value="1"/>
</dbReference>
<keyword evidence="10 18" id="KW-0133">Cell shape</keyword>
<keyword evidence="9 18" id="KW-0460">Magnesium</keyword>
<comment type="cofactor">
    <cofactor evidence="18">
        <name>Mg(2+)</name>
        <dbReference type="ChEBI" id="CHEBI:18420"/>
    </cofactor>
    <text evidence="18">Binds 1 Mg(2+) ion per subunit.</text>
</comment>
<dbReference type="EMBL" id="FR687359">
    <property type="protein sequence ID" value="CBW73779.1"/>
    <property type="molecule type" value="Genomic_DNA"/>
</dbReference>
<evidence type="ECO:0000256" key="5">
    <source>
        <dbReference type="ARBA" id="ARBA00022679"/>
    </source>
</evidence>
<comment type="catalytic activity">
    <reaction evidence="15 18">
        <text>alpha-D-glucosamine 1-phosphate + acetyl-CoA = N-acetyl-alpha-D-glucosamine 1-phosphate + CoA + H(+)</text>
        <dbReference type="Rhea" id="RHEA:13725"/>
        <dbReference type="ChEBI" id="CHEBI:15378"/>
        <dbReference type="ChEBI" id="CHEBI:57287"/>
        <dbReference type="ChEBI" id="CHEBI:57288"/>
        <dbReference type="ChEBI" id="CHEBI:57776"/>
        <dbReference type="ChEBI" id="CHEBI:58516"/>
        <dbReference type="EC" id="2.3.1.157"/>
    </reaction>
</comment>
<dbReference type="KEGG" id="brh:RBRH_01961"/>
<name>E5ALA6_MYCRK</name>
<keyword evidence="13 18" id="KW-0012">Acyltransferase</keyword>
<dbReference type="InterPro" id="IPR011004">
    <property type="entry name" value="Trimer_LpxA-like_sf"/>
</dbReference>
<comment type="similarity">
    <text evidence="2 18">In the C-terminal section; belongs to the transferase hexapeptide repeat family.</text>
</comment>
<evidence type="ECO:0000256" key="1">
    <source>
        <dbReference type="ARBA" id="ARBA00004496"/>
    </source>
</evidence>
<dbReference type="Gene3D" id="2.160.10.10">
    <property type="entry name" value="Hexapeptide repeat proteins"/>
    <property type="match status" value="1"/>
</dbReference>
<comment type="caution">
    <text evidence="18">Lacks conserved residue(s) required for the propagation of feature annotation.</text>
</comment>
<comment type="pathway">
    <text evidence="18">Nucleotide-sugar biosynthesis; UDP-N-acetyl-alpha-D-glucosamine biosynthesis; N-acetyl-alpha-D-glucosamine 1-phosphate from alpha-D-glucosamine 6-phosphate (route II): step 2/2.</text>
</comment>
<feature type="binding site" evidence="18">
    <location>
        <position position="273"/>
    </location>
    <ligand>
        <name>UDP-N-acetyl-alpha-D-glucosamine</name>
        <dbReference type="ChEBI" id="CHEBI:57705"/>
    </ligand>
</feature>
<dbReference type="GO" id="GO:0008360">
    <property type="term" value="P:regulation of cell shape"/>
    <property type="evidence" value="ECO:0007669"/>
    <property type="project" value="UniProtKB-KW"/>
</dbReference>
<evidence type="ECO:0000256" key="8">
    <source>
        <dbReference type="ARBA" id="ARBA00022737"/>
    </source>
</evidence>
<feature type="domain" description="Mannose-1-phosphate guanyltransferase C-terminal" evidence="20">
    <location>
        <begin position="312"/>
        <end position="400"/>
    </location>
</feature>
<dbReference type="PANTHER" id="PTHR43584">
    <property type="entry name" value="NUCLEOTIDYL TRANSFERASE"/>
    <property type="match status" value="1"/>
</dbReference>
<dbReference type="GO" id="GO:0003977">
    <property type="term" value="F:UDP-N-acetylglucosamine diphosphorylase activity"/>
    <property type="evidence" value="ECO:0007669"/>
    <property type="project" value="UniProtKB-UniRule"/>
</dbReference>
<keyword evidence="12 18" id="KW-0511">Multifunctional enzyme</keyword>
<keyword evidence="11 18" id="KW-0573">Peptidoglycan synthesis</keyword>
<evidence type="ECO:0000256" key="15">
    <source>
        <dbReference type="ARBA" id="ARBA00048247"/>
    </source>
</evidence>
<dbReference type="CDD" id="cd03353">
    <property type="entry name" value="LbH_GlmU_C"/>
    <property type="match status" value="1"/>
</dbReference>
<keyword evidence="5 18" id="KW-0808">Transferase</keyword>
<dbReference type="CDD" id="cd02540">
    <property type="entry name" value="GT2_GlmU_N_bac"/>
    <property type="match status" value="1"/>
</dbReference>
<evidence type="ECO:0000256" key="13">
    <source>
        <dbReference type="ARBA" id="ARBA00023315"/>
    </source>
</evidence>
<dbReference type="GO" id="GO:0009252">
    <property type="term" value="P:peptidoglycan biosynthetic process"/>
    <property type="evidence" value="ECO:0007669"/>
    <property type="project" value="UniProtKB-UniRule"/>
</dbReference>
<protein>
    <recommendedName>
        <fullName evidence="18">Bifunctional protein GlmU</fullName>
    </recommendedName>
    <domain>
        <recommendedName>
            <fullName evidence="18">UDP-N-acetylglucosamine pyrophosphorylase</fullName>
            <ecNumber evidence="18">2.7.7.23</ecNumber>
        </recommendedName>
        <alternativeName>
            <fullName evidence="18">N-acetylglucosamine-1-phosphate uridyltransferase</fullName>
        </alternativeName>
    </domain>
    <domain>
        <recommendedName>
            <fullName evidence="18">Glucosamine-1-phosphate N-acetyltransferase</fullName>
            <ecNumber evidence="18">2.3.1.157</ecNumber>
        </recommendedName>
    </domain>
</protein>
<feature type="binding site" evidence="18">
    <location>
        <position position="70"/>
    </location>
    <ligand>
        <name>UDP-N-acetyl-alpha-D-glucosamine</name>
        <dbReference type="ChEBI" id="CHEBI:57705"/>
    </ligand>
</feature>
<dbReference type="InterPro" id="IPR001451">
    <property type="entry name" value="Hexapep"/>
</dbReference>
<dbReference type="GO" id="GO:0005737">
    <property type="term" value="C:cytoplasm"/>
    <property type="evidence" value="ECO:0007669"/>
    <property type="project" value="UniProtKB-SubCell"/>
</dbReference>
<evidence type="ECO:0000256" key="4">
    <source>
        <dbReference type="ARBA" id="ARBA00022490"/>
    </source>
</evidence>
<evidence type="ECO:0000256" key="3">
    <source>
        <dbReference type="ARBA" id="ARBA00007947"/>
    </source>
</evidence>
<dbReference type="SUPFAM" id="SSF51161">
    <property type="entry name" value="Trimeric LpxA-like enzymes"/>
    <property type="match status" value="1"/>
</dbReference>
<feature type="binding site" evidence="18">
    <location>
        <position position="469"/>
    </location>
    <ligand>
        <name>acetyl-CoA</name>
        <dbReference type="ChEBI" id="CHEBI:57288"/>
    </ligand>
</feature>
<dbReference type="GO" id="GO:0000902">
    <property type="term" value="P:cell morphogenesis"/>
    <property type="evidence" value="ECO:0007669"/>
    <property type="project" value="UniProtKB-UniRule"/>
</dbReference>
<dbReference type="Gene3D" id="3.90.550.10">
    <property type="entry name" value="Spore Coat Polysaccharide Biosynthesis Protein SpsA, Chain A"/>
    <property type="match status" value="1"/>
</dbReference>
<organism evidence="21 22">
    <name type="scientific">Mycetohabitans rhizoxinica (strain DSM 19002 / CIP 109453 / HKI 454)</name>
    <name type="common">Paraburkholderia rhizoxinica</name>
    <dbReference type="NCBI Taxonomy" id="882378"/>
    <lineage>
        <taxon>Bacteria</taxon>
        <taxon>Pseudomonadati</taxon>
        <taxon>Pseudomonadota</taxon>
        <taxon>Betaproteobacteria</taxon>
        <taxon>Burkholderiales</taxon>
        <taxon>Burkholderiaceae</taxon>
        <taxon>Mycetohabitans</taxon>
    </lineage>
</organism>
<evidence type="ECO:0000256" key="9">
    <source>
        <dbReference type="ARBA" id="ARBA00022842"/>
    </source>
</evidence>
<evidence type="ECO:0000256" key="7">
    <source>
        <dbReference type="ARBA" id="ARBA00022723"/>
    </source>
</evidence>
<keyword evidence="14 18" id="KW-0961">Cell wall biogenesis/degradation</keyword>
<sequence>MPCPTAAPCRSCHWTRCEAATLARYVWVARRNAVSPMLKSALQDSLDVDAVNIVILAAGMGKRMHSARPKVLHSLAGRPLLSHVIDTARALAPSRLVVVVGHGAQAVREAVAAPDIQFALQAEQRGTGHAVQQALPFIDPALPTLVLYGDVPLTRASTLRRLADAAANGRYGVLTVTLDDPHGYGRIVRDGAGRITRIIEQKDAAPWQREIREVNTGIVISPSGRLDAWLSALTNDNAQREFYLTDVVERAIEDGVEVVGVQPDDVWETLGVNSKRQLADLERVYQRNEALRLLDAGVTVTDPSRIDVRGTLACGTEVSIDVNCVFEGQVVLGDHVSIGPNCVIREATIAAGTRVDAFTHVDGAHVGENVVLGPYARLRPGAVLSSDAHVGNFVEVKNAVLGQGAKANHLSYIGDADVGARVNIGAGTITCNYDGAHKHRTLIGDDVFVGSDTQLVAPVVVGSGSTIAAGTTVWRDVPAGALVLNEKTQVAKPGYARPTKKKA</sequence>
<dbReference type="GO" id="GO:0019134">
    <property type="term" value="F:glucosamine-1-phosphate N-acetyltransferase activity"/>
    <property type="evidence" value="ECO:0007669"/>
    <property type="project" value="UniProtKB-UniRule"/>
</dbReference>
<feature type="region of interest" description="N-acetyltransferase" evidence="18">
    <location>
        <begin position="297"/>
        <end position="503"/>
    </location>
</feature>
<evidence type="ECO:0000256" key="2">
    <source>
        <dbReference type="ARBA" id="ARBA00007707"/>
    </source>
</evidence>
<dbReference type="EC" id="2.3.1.157" evidence="18"/>
<dbReference type="UniPathway" id="UPA00113">
    <property type="reaction ID" value="UER00532"/>
</dbReference>
<dbReference type="UniPathway" id="UPA00973"/>
<dbReference type="GO" id="GO:0016020">
    <property type="term" value="C:membrane"/>
    <property type="evidence" value="ECO:0007669"/>
    <property type="project" value="GOC"/>
</dbReference>
<keyword evidence="6 18" id="KW-0548">Nucleotidyltransferase</keyword>
<feature type="binding site" evidence="18">
    <location>
        <position position="379"/>
    </location>
    <ligand>
        <name>UDP-N-acetyl-alpha-D-glucosamine</name>
        <dbReference type="ChEBI" id="CHEBI:57705"/>
    </ligand>
</feature>
<dbReference type="STRING" id="882378.RBRH_01961"/>
<feature type="region of interest" description="Linker" evidence="18">
    <location>
        <begin position="276"/>
        <end position="296"/>
    </location>
</feature>
<evidence type="ECO:0000313" key="21">
    <source>
        <dbReference type="EMBL" id="CBW73779.1"/>
    </source>
</evidence>
<evidence type="ECO:0000256" key="12">
    <source>
        <dbReference type="ARBA" id="ARBA00023268"/>
    </source>
</evidence>
<evidence type="ECO:0000256" key="14">
    <source>
        <dbReference type="ARBA" id="ARBA00023316"/>
    </source>
</evidence>
<dbReference type="NCBIfam" id="TIGR01173">
    <property type="entry name" value="glmU"/>
    <property type="match status" value="1"/>
</dbReference>
<keyword evidence="4 18" id="KW-0963">Cytoplasm</keyword>
<feature type="binding site" evidence="18">
    <location>
        <position position="426"/>
    </location>
    <ligand>
        <name>acetyl-CoA</name>
        <dbReference type="ChEBI" id="CHEBI:57288"/>
    </ligand>
</feature>
<evidence type="ECO:0000256" key="18">
    <source>
        <dbReference type="HAMAP-Rule" id="MF_01631"/>
    </source>
</evidence>
<evidence type="ECO:0000256" key="10">
    <source>
        <dbReference type="ARBA" id="ARBA00022960"/>
    </source>
</evidence>
<comment type="catalytic activity">
    <reaction evidence="16 18">
        <text>N-acetyl-alpha-D-glucosamine 1-phosphate + UTP + H(+) = UDP-N-acetyl-alpha-D-glucosamine + diphosphate</text>
        <dbReference type="Rhea" id="RHEA:13509"/>
        <dbReference type="ChEBI" id="CHEBI:15378"/>
        <dbReference type="ChEBI" id="CHEBI:33019"/>
        <dbReference type="ChEBI" id="CHEBI:46398"/>
        <dbReference type="ChEBI" id="CHEBI:57705"/>
        <dbReference type="ChEBI" id="CHEBI:57776"/>
        <dbReference type="EC" id="2.7.7.23"/>
    </reaction>
</comment>
<dbReference type="InterPro" id="IPR005882">
    <property type="entry name" value="Bifunctional_GlmU"/>
</dbReference>
<feature type="binding site" evidence="18">
    <location>
        <begin position="148"/>
        <end position="150"/>
    </location>
    <ligand>
        <name>UDP-N-acetyl-alpha-D-glucosamine</name>
        <dbReference type="ChEBI" id="CHEBI:57705"/>
    </ligand>
</feature>
<feature type="binding site" evidence="18">
    <location>
        <position position="121"/>
    </location>
    <ligand>
        <name>UDP-N-acetyl-alpha-D-glucosamine</name>
        <dbReference type="ChEBI" id="CHEBI:57705"/>
    </ligand>
</feature>
<dbReference type="GO" id="GO:0009245">
    <property type="term" value="P:lipid A biosynthetic process"/>
    <property type="evidence" value="ECO:0007669"/>
    <property type="project" value="UniProtKB-UniRule"/>
</dbReference>
<keyword evidence="8 18" id="KW-0677">Repeat</keyword>
<dbReference type="Proteomes" id="UP000007437">
    <property type="component" value="Chromosome"/>
</dbReference>
<feature type="active site" description="Proton acceptor" evidence="18">
    <location>
        <position position="409"/>
    </location>
</feature>
<feature type="binding site" evidence="18">
    <location>
        <begin position="56"/>
        <end position="59"/>
    </location>
    <ligand>
        <name>UDP-N-acetyl-alpha-D-glucosamine</name>
        <dbReference type="ChEBI" id="CHEBI:57705"/>
    </ligand>
</feature>
<evidence type="ECO:0000256" key="16">
    <source>
        <dbReference type="ARBA" id="ARBA00048493"/>
    </source>
</evidence>
<proteinExistence type="inferred from homology"/>
<keyword evidence="7 18" id="KW-0479">Metal-binding</keyword>
<dbReference type="eggNOG" id="COG1207">
    <property type="taxonomic scope" value="Bacteria"/>
</dbReference>
<feature type="region of interest" description="Pyrophosphorylase" evidence="18">
    <location>
        <begin position="1"/>
        <end position="275"/>
    </location>
</feature>
<feature type="binding site" evidence="18">
    <location>
        <position position="273"/>
    </location>
    <ligand>
        <name>Mg(2+)</name>
        <dbReference type="ChEBI" id="CHEBI:18420"/>
    </ligand>
</feature>
<reference evidence="21 22" key="1">
    <citation type="journal article" date="2011" name="J. Bacteriol.">
        <title>Complete genome sequence of Burkholderia rhizoxinica, an endosymbiont of Rhizopus microsporus.</title>
        <authorList>
            <person name="Lackner G."/>
            <person name="Moebius N."/>
            <person name="Partida-Martinez L."/>
            <person name="Hertweck C."/>
        </authorList>
    </citation>
    <scope>NUCLEOTIDE SEQUENCE [LARGE SCALE GENOMIC DNA]</scope>
    <source>
        <strain evidence="22">DSM 19002 / CIP 109453 / HKI 454</strain>
    </source>
</reference>
<feature type="binding site" evidence="18">
    <location>
        <position position="150"/>
    </location>
    <ligand>
        <name>Mg(2+)</name>
        <dbReference type="ChEBI" id="CHEBI:18420"/>
    </ligand>
</feature>
<gene>
    <name evidence="18" type="primary">glmU</name>
    <name evidence="21" type="ordered locus">RBRH_01961</name>
</gene>
<dbReference type="InterPro" id="IPR050065">
    <property type="entry name" value="GlmU-like"/>
</dbReference>
<evidence type="ECO:0000313" key="22">
    <source>
        <dbReference type="Proteomes" id="UP000007437"/>
    </source>
</evidence>
<comment type="function">
    <text evidence="17 18">Catalyzes the last two sequential reactions in the de novo biosynthetic pathway for UDP-N-acetylglucosamine (UDP-GlcNAc). The C-terminal domain catalyzes the transfer of acetyl group from acetyl coenzyme A to glucosamine-1-phosphate (GlcN-1-P) to produce N-acetylglucosamine-1-phosphate (GlcNAc-1-P), which is converted into UDP-GlcNAc by the transfer of uridine 5-monophosphate (from uridine 5-triphosphate), a reaction catalyzed by the N-terminal domain.</text>
</comment>
<dbReference type="EC" id="2.7.7.23" evidence="18"/>
<evidence type="ECO:0000256" key="6">
    <source>
        <dbReference type="ARBA" id="ARBA00022695"/>
    </source>
</evidence>
<dbReference type="SUPFAM" id="SSF53448">
    <property type="entry name" value="Nucleotide-diphospho-sugar transferases"/>
    <property type="match status" value="1"/>
</dbReference>
<comment type="subcellular location">
    <subcellularLocation>
        <location evidence="1 18">Cytoplasm</location>
    </subcellularLocation>
</comment>
<feature type="binding site" evidence="18">
    <location>
        <begin position="126"/>
        <end position="127"/>
    </location>
    <ligand>
        <name>UDP-N-acetyl-alpha-D-glucosamine</name>
        <dbReference type="ChEBI" id="CHEBI:57705"/>
    </ligand>
</feature>
<dbReference type="InterPro" id="IPR025877">
    <property type="entry name" value="MobA-like_NTP_Trfase"/>
</dbReference>
<dbReference type="PANTHER" id="PTHR43584:SF3">
    <property type="entry name" value="BIFUNCTIONAL PROTEIN GLMU"/>
    <property type="match status" value="1"/>
</dbReference>
<evidence type="ECO:0000256" key="17">
    <source>
        <dbReference type="ARBA" id="ARBA00049628"/>
    </source>
</evidence>
<feature type="binding site" evidence="18">
    <location>
        <position position="397"/>
    </location>
    <ligand>
        <name>UDP-N-acetyl-alpha-D-glucosamine</name>
        <dbReference type="ChEBI" id="CHEBI:57705"/>
    </ligand>
</feature>
<evidence type="ECO:0000256" key="11">
    <source>
        <dbReference type="ARBA" id="ARBA00022984"/>
    </source>
</evidence>
<dbReference type="Pfam" id="PF00132">
    <property type="entry name" value="Hexapep"/>
    <property type="match status" value="1"/>
</dbReference>
<dbReference type="PROSITE" id="PS00101">
    <property type="entry name" value="HEXAPEP_TRANSFERASES"/>
    <property type="match status" value="1"/>
</dbReference>
<dbReference type="InterPro" id="IPR029044">
    <property type="entry name" value="Nucleotide-diphossugar_trans"/>
</dbReference>